<dbReference type="Proteomes" id="UP001312908">
    <property type="component" value="Unassembled WGS sequence"/>
</dbReference>
<organism evidence="1 2">
    <name type="scientific">Sorlinia euscelidii</name>
    <dbReference type="NCBI Taxonomy" id="3081148"/>
    <lineage>
        <taxon>Bacteria</taxon>
        <taxon>Pseudomonadati</taxon>
        <taxon>Pseudomonadota</taxon>
        <taxon>Alphaproteobacteria</taxon>
        <taxon>Acetobacterales</taxon>
        <taxon>Acetobacteraceae</taxon>
        <taxon>Sorlinia</taxon>
    </lineage>
</organism>
<name>A0ABU7U3N2_9PROT</name>
<evidence type="ECO:0000313" key="1">
    <source>
        <dbReference type="EMBL" id="MEE8658551.1"/>
    </source>
</evidence>
<sequence length="43" mass="5450">MVRQLLTYRLFLLRRRARRLMEKGYRLMRKGDQVESKLARRKR</sequence>
<gene>
    <name evidence="1" type="ORF">DOFOFD_05955</name>
</gene>
<reference evidence="1 2" key="1">
    <citation type="submission" date="2023-10" db="EMBL/GenBank/DDBJ databases">
        <title>Sorlinia euscelidii gen. nov., sp. nov., an acetic acid bacteria isolated from the gut of Euscelidius variegatus emitter.</title>
        <authorList>
            <person name="Michoud G."/>
            <person name="Marasco R."/>
            <person name="Seferji K."/>
            <person name="Gonella E."/>
            <person name="Garuglieri E."/>
            <person name="Alma A."/>
            <person name="Mapelli F."/>
            <person name="Borin S."/>
            <person name="Daffonchio D."/>
            <person name="Crotti E."/>
        </authorList>
    </citation>
    <scope>NUCLEOTIDE SEQUENCE [LARGE SCALE GENOMIC DNA]</scope>
    <source>
        <strain evidence="1 2">EV16P</strain>
    </source>
</reference>
<proteinExistence type="predicted"/>
<evidence type="ECO:0000313" key="2">
    <source>
        <dbReference type="Proteomes" id="UP001312908"/>
    </source>
</evidence>
<dbReference type="EMBL" id="JAWJZY010000002">
    <property type="protein sequence ID" value="MEE8658551.1"/>
    <property type="molecule type" value="Genomic_DNA"/>
</dbReference>
<comment type="caution">
    <text evidence="1">The sequence shown here is derived from an EMBL/GenBank/DDBJ whole genome shotgun (WGS) entry which is preliminary data.</text>
</comment>
<accession>A0ABU7U3N2</accession>
<keyword evidence="2" id="KW-1185">Reference proteome</keyword>
<protein>
    <submittedName>
        <fullName evidence="1">Uncharacterized protein</fullName>
    </submittedName>
</protein>